<dbReference type="AlphaFoldDB" id="A0A821S4I6"/>
<dbReference type="Proteomes" id="UP000663880">
    <property type="component" value="Unassembled WGS sequence"/>
</dbReference>
<comment type="caution">
    <text evidence="1">The sequence shown here is derived from an EMBL/GenBank/DDBJ whole genome shotgun (WGS) entry which is preliminary data.</text>
</comment>
<reference evidence="1" key="1">
    <citation type="submission" date="2021-02" db="EMBL/GenBank/DDBJ databases">
        <authorList>
            <person name="Steward A R."/>
        </authorList>
    </citation>
    <scope>NUCLEOTIDE SEQUENCE</scope>
</reference>
<gene>
    <name evidence="1" type="ORF">PMACD_LOCUS7194</name>
</gene>
<evidence type="ECO:0000313" key="2">
    <source>
        <dbReference type="Proteomes" id="UP000663880"/>
    </source>
</evidence>
<organism evidence="1 2">
    <name type="scientific">Pieris macdunnoughi</name>
    <dbReference type="NCBI Taxonomy" id="345717"/>
    <lineage>
        <taxon>Eukaryota</taxon>
        <taxon>Metazoa</taxon>
        <taxon>Ecdysozoa</taxon>
        <taxon>Arthropoda</taxon>
        <taxon>Hexapoda</taxon>
        <taxon>Insecta</taxon>
        <taxon>Pterygota</taxon>
        <taxon>Neoptera</taxon>
        <taxon>Endopterygota</taxon>
        <taxon>Lepidoptera</taxon>
        <taxon>Glossata</taxon>
        <taxon>Ditrysia</taxon>
        <taxon>Papilionoidea</taxon>
        <taxon>Pieridae</taxon>
        <taxon>Pierinae</taxon>
        <taxon>Pieris</taxon>
    </lineage>
</organism>
<accession>A0A821S4I6</accession>
<protein>
    <submittedName>
        <fullName evidence="1">Uncharacterized protein</fullName>
    </submittedName>
</protein>
<keyword evidence="2" id="KW-1185">Reference proteome</keyword>
<evidence type="ECO:0000313" key="1">
    <source>
        <dbReference type="EMBL" id="CAF4852488.1"/>
    </source>
</evidence>
<name>A0A821S4I6_9NEOP</name>
<sequence>MLTNSRYILSRAIQSAIFAFCSGVLIVHESVAVSEVALAALEQRNMKVRRCRNLNNSVALQRAKDALSLDTAPQTSARCAQRQLALSLYNGVDARFIIHLLLSNIR</sequence>
<dbReference type="EMBL" id="CAJOBZ010000016">
    <property type="protein sequence ID" value="CAF4852488.1"/>
    <property type="molecule type" value="Genomic_DNA"/>
</dbReference>
<proteinExistence type="predicted"/>